<reference evidence="8" key="1">
    <citation type="submission" date="2021-02" db="EMBL/GenBank/DDBJ databases">
        <title>Genome sequence of Rhodospirillales sp. strain TMPK1 isolated from soil.</title>
        <authorList>
            <person name="Nakai R."/>
            <person name="Kusada H."/>
            <person name="Tamaki H."/>
        </authorList>
    </citation>
    <scope>NUCLEOTIDE SEQUENCE</scope>
    <source>
        <strain evidence="8">TMPK1</strain>
    </source>
</reference>
<dbReference type="Proteomes" id="UP000681075">
    <property type="component" value="Unassembled WGS sequence"/>
</dbReference>
<evidence type="ECO:0000256" key="2">
    <source>
        <dbReference type="ARBA" id="ARBA00004892"/>
    </source>
</evidence>
<dbReference type="SUPFAM" id="SSF51556">
    <property type="entry name" value="Metallo-dependent hydrolases"/>
    <property type="match status" value="1"/>
</dbReference>
<comment type="caution">
    <text evidence="8">The sequence shown here is derived from an EMBL/GenBank/DDBJ whole genome shotgun (WGS) entry which is preliminary data.</text>
</comment>
<dbReference type="Gene3D" id="3.20.20.140">
    <property type="entry name" value="Metal-dependent hydrolases"/>
    <property type="match status" value="1"/>
</dbReference>
<keyword evidence="9" id="KW-1185">Reference proteome</keyword>
<evidence type="ECO:0000256" key="7">
    <source>
        <dbReference type="HAMAP-Rule" id="MF_00675"/>
    </source>
</evidence>
<dbReference type="InterPro" id="IPR032466">
    <property type="entry name" value="Metal_Hydrolase"/>
</dbReference>
<dbReference type="HAMAP" id="MF_00675">
    <property type="entry name" value="UxaC"/>
    <property type="match status" value="1"/>
</dbReference>
<dbReference type="EC" id="5.3.1.12" evidence="4 7"/>
<evidence type="ECO:0000256" key="6">
    <source>
        <dbReference type="ARBA" id="ARBA00023235"/>
    </source>
</evidence>
<comment type="catalytic activity">
    <reaction evidence="7">
        <text>aldehydo-D-galacturonate = keto-D-tagaturonate</text>
        <dbReference type="Rhea" id="RHEA:27702"/>
        <dbReference type="ChEBI" id="CHEBI:12952"/>
        <dbReference type="ChEBI" id="CHEBI:17886"/>
    </reaction>
</comment>
<dbReference type="EMBL" id="BOPV01000001">
    <property type="protein sequence ID" value="GIL39062.1"/>
    <property type="molecule type" value="Genomic_DNA"/>
</dbReference>
<comment type="pathway">
    <text evidence="2 7">Carbohydrate metabolism; pentose and glucuronate interconversion.</text>
</comment>
<dbReference type="NCBIfam" id="NF002794">
    <property type="entry name" value="PRK02925.1"/>
    <property type="match status" value="1"/>
</dbReference>
<protein>
    <recommendedName>
        <fullName evidence="5 7">Uronate isomerase</fullName>
        <ecNumber evidence="4 7">5.3.1.12</ecNumber>
    </recommendedName>
    <alternativeName>
        <fullName evidence="7">Glucuronate isomerase</fullName>
    </alternativeName>
    <alternativeName>
        <fullName evidence="7">Uronic isomerase</fullName>
    </alternativeName>
</protein>
<evidence type="ECO:0000256" key="3">
    <source>
        <dbReference type="ARBA" id="ARBA00008397"/>
    </source>
</evidence>
<evidence type="ECO:0000256" key="5">
    <source>
        <dbReference type="ARBA" id="ARBA00020555"/>
    </source>
</evidence>
<dbReference type="PANTHER" id="PTHR30068:SF4">
    <property type="entry name" value="URONATE ISOMERASE"/>
    <property type="match status" value="1"/>
</dbReference>
<accession>A0A8S8XAI7</accession>
<gene>
    <name evidence="7 8" type="primary">uxaC</name>
    <name evidence="8" type="ORF">TMPK1_12990</name>
</gene>
<dbReference type="Pfam" id="PF02614">
    <property type="entry name" value="UxaC"/>
    <property type="match status" value="1"/>
</dbReference>
<dbReference type="GO" id="GO:0008880">
    <property type="term" value="F:glucuronate isomerase activity"/>
    <property type="evidence" value="ECO:0007669"/>
    <property type="project" value="UniProtKB-UniRule"/>
</dbReference>
<sequence>MAKPLVLHEDRLFPSEASQRSIARALFAEVRGLPIISPHGHTDPRWFAENEPFSDATSLLLTPDHYLLRMLYSQGVGLDALGVQPRPNAKNGGGKPADPRAAWRIFASNWRLFRGTPSWLWLNQVFVELFGLDVELAADTADLYFDRIGAKLATDEFRPRALFDRFKIELLATTESAIDPLDHHKAIRASGWSGRVVTTYRPDTVIDPEHEAFRESFARLGEMTGEDVRTWRGYLAAHRARRAAFIAAGATASDHGHPTAATADLDPAEAEKLFGRIVSDSFSAEDAELFRAQMLTEMARMSLEDGLVLQIHPGTYRSHNPLLFGAYGRDIGADIPTRTDYVRALKPLLDRFGNEKSLTVIVFTLDETTYSRELAPLAGHYPALRLGPPWWFFDAPEGMLRFREAVTETAGFYNTVGFNDDTRAFLSIPARHDVARRVDCAYLAKLVAEHRMTIDEAHEVAFELSYNLAKQAYRVGGNDRQARSA</sequence>
<dbReference type="GO" id="GO:0042840">
    <property type="term" value="P:D-glucuronate catabolic process"/>
    <property type="evidence" value="ECO:0007669"/>
    <property type="project" value="TreeGrafter"/>
</dbReference>
<evidence type="ECO:0000256" key="4">
    <source>
        <dbReference type="ARBA" id="ARBA00012546"/>
    </source>
</evidence>
<dbReference type="Gene3D" id="1.10.2020.10">
    <property type="entry name" value="uronate isomerase, domain 2, chain A"/>
    <property type="match status" value="1"/>
</dbReference>
<evidence type="ECO:0000256" key="1">
    <source>
        <dbReference type="ARBA" id="ARBA00001165"/>
    </source>
</evidence>
<dbReference type="PANTHER" id="PTHR30068">
    <property type="entry name" value="URONATE ISOMERASE"/>
    <property type="match status" value="1"/>
</dbReference>
<comment type="catalytic activity">
    <reaction evidence="1 7">
        <text>D-glucuronate = D-fructuronate</text>
        <dbReference type="Rhea" id="RHEA:13049"/>
        <dbReference type="ChEBI" id="CHEBI:58720"/>
        <dbReference type="ChEBI" id="CHEBI:59863"/>
        <dbReference type="EC" id="5.3.1.12"/>
    </reaction>
</comment>
<dbReference type="InterPro" id="IPR003766">
    <property type="entry name" value="Uronate_isomerase"/>
</dbReference>
<organism evidence="8 9">
    <name type="scientific">Roseiterribacter gracilis</name>
    <dbReference type="NCBI Taxonomy" id="2812848"/>
    <lineage>
        <taxon>Bacteria</taxon>
        <taxon>Pseudomonadati</taxon>
        <taxon>Pseudomonadota</taxon>
        <taxon>Alphaproteobacteria</taxon>
        <taxon>Rhodospirillales</taxon>
        <taxon>Roseiterribacteraceae</taxon>
        <taxon>Roseiterribacter</taxon>
    </lineage>
</organism>
<dbReference type="RefSeq" id="WP_420242161.1">
    <property type="nucleotide sequence ID" value="NZ_BOPV01000001.1"/>
</dbReference>
<proteinExistence type="inferred from homology"/>
<keyword evidence="6 7" id="KW-0413">Isomerase</keyword>
<dbReference type="GO" id="GO:0019698">
    <property type="term" value="P:D-galacturonate catabolic process"/>
    <property type="evidence" value="ECO:0007669"/>
    <property type="project" value="TreeGrafter"/>
</dbReference>
<comment type="similarity">
    <text evidence="3 7">Belongs to the metallo-dependent hydrolases superfamily. Uronate isomerase family.</text>
</comment>
<name>A0A8S8XAI7_9PROT</name>
<evidence type="ECO:0000313" key="8">
    <source>
        <dbReference type="EMBL" id="GIL39062.1"/>
    </source>
</evidence>
<evidence type="ECO:0000313" key="9">
    <source>
        <dbReference type="Proteomes" id="UP000681075"/>
    </source>
</evidence>
<dbReference type="AlphaFoldDB" id="A0A8S8XAI7"/>